<dbReference type="Pfam" id="PF10150">
    <property type="entry name" value="RNase_E_G"/>
    <property type="match status" value="1"/>
</dbReference>
<evidence type="ECO:0000256" key="3">
    <source>
        <dbReference type="ARBA" id="ARBA00022722"/>
    </source>
</evidence>
<keyword evidence="4" id="KW-0479">Metal-binding</keyword>
<keyword evidence="5" id="KW-0378">Hydrolase</keyword>
<accession>A0A5D0MMT2</accession>
<evidence type="ECO:0000256" key="5">
    <source>
        <dbReference type="ARBA" id="ARBA00022801"/>
    </source>
</evidence>
<dbReference type="GO" id="GO:0016787">
    <property type="term" value="F:hydrolase activity"/>
    <property type="evidence" value="ECO:0007669"/>
    <property type="project" value="UniProtKB-KW"/>
</dbReference>
<evidence type="ECO:0000256" key="7">
    <source>
        <dbReference type="ARBA" id="ARBA00022884"/>
    </source>
</evidence>
<feature type="non-terminal residue" evidence="10">
    <location>
        <position position="1"/>
    </location>
</feature>
<feature type="domain" description="RNase E/G thioredoxin-like" evidence="9">
    <location>
        <begin position="47"/>
        <end position="128"/>
    </location>
</feature>
<dbReference type="GO" id="GO:0005737">
    <property type="term" value="C:cytoplasm"/>
    <property type="evidence" value="ECO:0007669"/>
    <property type="project" value="TreeGrafter"/>
</dbReference>
<gene>
    <name evidence="10" type="ORF">FXF49_10890</name>
</gene>
<evidence type="ECO:0000256" key="1">
    <source>
        <dbReference type="ARBA" id="ARBA00001946"/>
    </source>
</evidence>
<dbReference type="InterPro" id="IPR019307">
    <property type="entry name" value="RNA-bd_AU-1/RNase_E/G"/>
</dbReference>
<dbReference type="InterPro" id="IPR004659">
    <property type="entry name" value="RNase_E/G"/>
</dbReference>
<dbReference type="RefSeq" id="WP_303701926.1">
    <property type="nucleotide sequence ID" value="NZ_VSIV01000320.1"/>
</dbReference>
<dbReference type="PANTHER" id="PTHR30001:SF0">
    <property type="entry name" value="RIBONUCLEASE G"/>
    <property type="match status" value="1"/>
</dbReference>
<dbReference type="Pfam" id="PF20833">
    <property type="entry name" value="RNase_E_G_Thio"/>
    <property type="match status" value="1"/>
</dbReference>
<dbReference type="GO" id="GO:0004540">
    <property type="term" value="F:RNA nuclease activity"/>
    <property type="evidence" value="ECO:0007669"/>
    <property type="project" value="InterPro"/>
</dbReference>
<keyword evidence="3" id="KW-0540">Nuclease</keyword>
<evidence type="ECO:0000313" key="10">
    <source>
        <dbReference type="EMBL" id="TYB32558.1"/>
    </source>
</evidence>
<sequence>KVLQTLENELKSDRAKASVVNISPLGLFEITRKRVQDSLTKTLSEACPYCEGRGLVKSKVTTCYDILREIRRIAPYFTKKRIFVEAHSEVVDNILNYEKESIDEIELTYSIDVEIKPNDKYHLEHFDVIPLETV</sequence>
<dbReference type="AlphaFoldDB" id="A0A5D0MMT2"/>
<dbReference type="GO" id="GO:0003723">
    <property type="term" value="F:RNA binding"/>
    <property type="evidence" value="ECO:0007669"/>
    <property type="project" value="UniProtKB-KW"/>
</dbReference>
<dbReference type="Proteomes" id="UP000323337">
    <property type="component" value="Unassembled WGS sequence"/>
</dbReference>
<evidence type="ECO:0000259" key="9">
    <source>
        <dbReference type="Pfam" id="PF20833"/>
    </source>
</evidence>
<name>A0A5D0MMT2_FLESI</name>
<comment type="cofactor">
    <cofactor evidence="1">
        <name>Mg(2+)</name>
        <dbReference type="ChEBI" id="CHEBI:18420"/>
    </cofactor>
</comment>
<dbReference type="GO" id="GO:0006364">
    <property type="term" value="P:rRNA processing"/>
    <property type="evidence" value="ECO:0007669"/>
    <property type="project" value="TreeGrafter"/>
</dbReference>
<evidence type="ECO:0000256" key="4">
    <source>
        <dbReference type="ARBA" id="ARBA00022723"/>
    </source>
</evidence>
<proteinExistence type="predicted"/>
<dbReference type="EMBL" id="VSIV01000320">
    <property type="protein sequence ID" value="TYB32558.1"/>
    <property type="molecule type" value="Genomic_DNA"/>
</dbReference>
<comment type="caution">
    <text evidence="10">The sequence shown here is derived from an EMBL/GenBank/DDBJ whole genome shotgun (WGS) entry which is preliminary data.</text>
</comment>
<keyword evidence="2" id="KW-0963">Cytoplasm</keyword>
<evidence type="ECO:0000256" key="6">
    <source>
        <dbReference type="ARBA" id="ARBA00022842"/>
    </source>
</evidence>
<organism evidence="10 11">
    <name type="scientific">Flexistipes sinusarabici</name>
    <dbReference type="NCBI Taxonomy" id="2352"/>
    <lineage>
        <taxon>Bacteria</taxon>
        <taxon>Pseudomonadati</taxon>
        <taxon>Deferribacterota</taxon>
        <taxon>Deferribacteres</taxon>
        <taxon>Deferribacterales</taxon>
        <taxon>Flexistipitaceae</taxon>
        <taxon>Flexistipes</taxon>
    </lineage>
</organism>
<dbReference type="Gene3D" id="3.40.1260.20">
    <property type="entry name" value="Ribonuclease E, catalytic domain"/>
    <property type="match status" value="1"/>
</dbReference>
<dbReference type="GO" id="GO:0046872">
    <property type="term" value="F:metal ion binding"/>
    <property type="evidence" value="ECO:0007669"/>
    <property type="project" value="UniProtKB-KW"/>
</dbReference>
<evidence type="ECO:0000259" key="8">
    <source>
        <dbReference type="Pfam" id="PF10150"/>
    </source>
</evidence>
<dbReference type="PANTHER" id="PTHR30001">
    <property type="entry name" value="RIBONUCLEASE"/>
    <property type="match status" value="1"/>
</dbReference>
<feature type="domain" description="RNA-binding protein AU-1/Ribonuclease E/G" evidence="8">
    <location>
        <begin position="1"/>
        <end position="35"/>
    </location>
</feature>
<reference evidence="10 11" key="1">
    <citation type="submission" date="2019-08" db="EMBL/GenBank/DDBJ databases">
        <title>Genomic characterization of a novel candidate phylum (ARYD3) from a high temperature, high salinity tertiary oil reservoir in north central Oklahoma, USA.</title>
        <authorList>
            <person name="Youssef N.H."/>
            <person name="Yadav A."/>
            <person name="Elshahed M.S."/>
        </authorList>
    </citation>
    <scope>NUCLEOTIDE SEQUENCE [LARGE SCALE GENOMIC DNA]</scope>
    <source>
        <strain evidence="10">ARYD1</strain>
    </source>
</reference>
<evidence type="ECO:0000313" key="11">
    <source>
        <dbReference type="Proteomes" id="UP000323337"/>
    </source>
</evidence>
<protein>
    <submittedName>
        <fullName evidence="10">Rne/Rng family ribonuclease</fullName>
    </submittedName>
</protein>
<evidence type="ECO:0000256" key="2">
    <source>
        <dbReference type="ARBA" id="ARBA00022490"/>
    </source>
</evidence>
<keyword evidence="7" id="KW-0694">RNA-binding</keyword>
<dbReference type="InterPro" id="IPR048583">
    <property type="entry name" value="RNase_E_G_thioredoxin-like"/>
</dbReference>
<keyword evidence="6" id="KW-0460">Magnesium</keyword>